<name>A0A382BZY3_9ZZZZ</name>
<evidence type="ECO:0000256" key="1">
    <source>
        <dbReference type="ARBA" id="ARBA00001964"/>
    </source>
</evidence>
<organism evidence="5">
    <name type="scientific">marine metagenome</name>
    <dbReference type="NCBI Taxonomy" id="408172"/>
    <lineage>
        <taxon>unclassified sequences</taxon>
        <taxon>metagenomes</taxon>
        <taxon>ecological metagenomes</taxon>
    </lineage>
</organism>
<dbReference type="Pfam" id="PF02779">
    <property type="entry name" value="Transket_pyr"/>
    <property type="match status" value="1"/>
</dbReference>
<dbReference type="EMBL" id="UINC01032092">
    <property type="protein sequence ID" value="SVB19179.1"/>
    <property type="molecule type" value="Genomic_DNA"/>
</dbReference>
<dbReference type="FunFam" id="3.40.50.920:FF:000001">
    <property type="entry name" value="Pyruvate dehydrogenase E1 beta subunit"/>
    <property type="match status" value="1"/>
</dbReference>
<dbReference type="SUPFAM" id="SSF52922">
    <property type="entry name" value="TK C-terminal domain-like"/>
    <property type="match status" value="1"/>
</dbReference>
<protein>
    <recommendedName>
        <fullName evidence="4">Transketolase-like pyrimidine-binding domain-containing protein</fullName>
    </recommendedName>
</protein>
<dbReference type="FunFam" id="3.40.50.970:FF:000001">
    <property type="entry name" value="Pyruvate dehydrogenase E1 beta subunit"/>
    <property type="match status" value="1"/>
</dbReference>
<dbReference type="SMART" id="SM00861">
    <property type="entry name" value="Transket_pyr"/>
    <property type="match status" value="1"/>
</dbReference>
<dbReference type="Pfam" id="PF02780">
    <property type="entry name" value="Transketolase_C"/>
    <property type="match status" value="1"/>
</dbReference>
<dbReference type="InterPro" id="IPR009014">
    <property type="entry name" value="Transketo_C/PFOR_II"/>
</dbReference>
<comment type="cofactor">
    <cofactor evidence="1">
        <name>thiamine diphosphate</name>
        <dbReference type="ChEBI" id="CHEBI:58937"/>
    </cofactor>
</comment>
<dbReference type="Gene3D" id="3.40.50.970">
    <property type="match status" value="1"/>
</dbReference>
<dbReference type="PANTHER" id="PTHR43257:SF2">
    <property type="entry name" value="PYRUVATE DEHYDROGENASE E1 COMPONENT SUBUNIT BETA"/>
    <property type="match status" value="1"/>
</dbReference>
<dbReference type="NCBIfam" id="NF006667">
    <property type="entry name" value="PRK09212.1"/>
    <property type="match status" value="1"/>
</dbReference>
<feature type="domain" description="Transketolase-like pyrimidine-binding" evidence="4">
    <location>
        <begin position="4"/>
        <end position="177"/>
    </location>
</feature>
<evidence type="ECO:0000259" key="4">
    <source>
        <dbReference type="SMART" id="SM00861"/>
    </source>
</evidence>
<proteinExistence type="predicted"/>
<sequence length="326" mass="35705">MEAITYLEAISEGLREEMRQDESVFCLGEDIGAYGGAFKITKGFLEEFGEDRVIDTPLAESAIIGAALGAAIMGMRPVAEMQFADFITSGFNQIVNNAAKTHYRWGAAVPMVIRCPSGAMGNGGPFHSQNPEAWFFRVPGLKIVAPSTPYDAKGLIKSSIRDNNPVLYFEHKGLYRDTKIKAELPEDDFVVPIGEGVIRREGKDLTIITYGMMVHRSLEAAEQLSEEGVAVEVIDLRSLLPFDKNMILESVKKTNRLLIVHEDTLTGGIGGEMAAIIADEAFEYLDAPIKRVAAIDTPVPFSPPLEEFFLPNTEKITAALKDLAAY</sequence>
<evidence type="ECO:0000256" key="2">
    <source>
        <dbReference type="ARBA" id="ARBA00023002"/>
    </source>
</evidence>
<gene>
    <name evidence="5" type="ORF">METZ01_LOCUS172033</name>
</gene>
<dbReference type="InterPro" id="IPR005475">
    <property type="entry name" value="Transketolase-like_Pyr-bd"/>
</dbReference>
<reference evidence="5" key="1">
    <citation type="submission" date="2018-05" db="EMBL/GenBank/DDBJ databases">
        <authorList>
            <person name="Lanie J.A."/>
            <person name="Ng W.-L."/>
            <person name="Kazmierczak K.M."/>
            <person name="Andrzejewski T.M."/>
            <person name="Davidsen T.M."/>
            <person name="Wayne K.J."/>
            <person name="Tettelin H."/>
            <person name="Glass J.I."/>
            <person name="Rusch D."/>
            <person name="Podicherti R."/>
            <person name="Tsui H.-C.T."/>
            <person name="Winkler M.E."/>
        </authorList>
    </citation>
    <scope>NUCLEOTIDE SEQUENCE</scope>
</reference>
<dbReference type="InterPro" id="IPR029061">
    <property type="entry name" value="THDP-binding"/>
</dbReference>
<dbReference type="Gene3D" id="3.40.50.920">
    <property type="match status" value="1"/>
</dbReference>
<dbReference type="CDD" id="cd07036">
    <property type="entry name" value="TPP_PYR_E1-PDHc-beta_like"/>
    <property type="match status" value="1"/>
</dbReference>
<keyword evidence="2" id="KW-0560">Oxidoreductase</keyword>
<dbReference type="PANTHER" id="PTHR43257">
    <property type="entry name" value="PYRUVATE DEHYDROGENASE E1 COMPONENT BETA SUBUNIT"/>
    <property type="match status" value="1"/>
</dbReference>
<dbReference type="AlphaFoldDB" id="A0A382BZY3"/>
<dbReference type="SUPFAM" id="SSF52518">
    <property type="entry name" value="Thiamin diphosphate-binding fold (THDP-binding)"/>
    <property type="match status" value="1"/>
</dbReference>
<evidence type="ECO:0000313" key="5">
    <source>
        <dbReference type="EMBL" id="SVB19179.1"/>
    </source>
</evidence>
<dbReference type="InterPro" id="IPR033248">
    <property type="entry name" value="Transketolase_C"/>
</dbReference>
<keyword evidence="3" id="KW-0786">Thiamine pyrophosphate</keyword>
<dbReference type="GO" id="GO:0016491">
    <property type="term" value="F:oxidoreductase activity"/>
    <property type="evidence" value="ECO:0007669"/>
    <property type="project" value="UniProtKB-KW"/>
</dbReference>
<evidence type="ECO:0000256" key="3">
    <source>
        <dbReference type="ARBA" id="ARBA00023052"/>
    </source>
</evidence>
<accession>A0A382BZY3</accession>